<comment type="subcellular location">
    <subcellularLocation>
        <location evidence="1">Cell outer membrane</location>
    </subcellularLocation>
</comment>
<evidence type="ECO:0000256" key="2">
    <source>
        <dbReference type="ARBA" id="ARBA00022729"/>
    </source>
</evidence>
<evidence type="ECO:0000313" key="6">
    <source>
        <dbReference type="EMBL" id="EJX10885.1"/>
    </source>
</evidence>
<reference evidence="6" key="1">
    <citation type="journal article" date="2012" name="PLoS ONE">
        <title>Gene sets for utilization of primary and secondary nutrition supplies in the distal gut of endangered iberian lynx.</title>
        <authorList>
            <person name="Alcaide M."/>
            <person name="Messina E."/>
            <person name="Richter M."/>
            <person name="Bargiela R."/>
            <person name="Peplies J."/>
            <person name="Huws S.A."/>
            <person name="Newbold C.J."/>
            <person name="Golyshin P.N."/>
            <person name="Simon M.A."/>
            <person name="Lopez G."/>
            <person name="Yakimov M.M."/>
            <person name="Ferrer M."/>
        </authorList>
    </citation>
    <scope>NUCLEOTIDE SEQUENCE</scope>
</reference>
<evidence type="ECO:0000259" key="5">
    <source>
        <dbReference type="Pfam" id="PF07980"/>
    </source>
</evidence>
<dbReference type="SUPFAM" id="SSF48452">
    <property type="entry name" value="TPR-like"/>
    <property type="match status" value="1"/>
</dbReference>
<keyword evidence="3" id="KW-0472">Membrane</keyword>
<proteinExistence type="predicted"/>
<comment type="caution">
    <text evidence="6">The sequence shown here is derived from an EMBL/GenBank/DDBJ whole genome shotgun (WGS) entry which is preliminary data.</text>
</comment>
<dbReference type="EMBL" id="AMCI01000010">
    <property type="protein sequence ID" value="EJX10885.1"/>
    <property type="molecule type" value="Genomic_DNA"/>
</dbReference>
<keyword evidence="2" id="KW-0732">Signal</keyword>
<protein>
    <submittedName>
        <fullName evidence="6">Protein containing RagB/SusD domain protein</fullName>
    </submittedName>
</protein>
<evidence type="ECO:0000256" key="4">
    <source>
        <dbReference type="ARBA" id="ARBA00023237"/>
    </source>
</evidence>
<dbReference type="CDD" id="cd08977">
    <property type="entry name" value="SusD"/>
    <property type="match status" value="1"/>
</dbReference>
<name>J9H8U6_9ZZZZ</name>
<organism evidence="6">
    <name type="scientific">gut metagenome</name>
    <dbReference type="NCBI Taxonomy" id="749906"/>
    <lineage>
        <taxon>unclassified sequences</taxon>
        <taxon>metagenomes</taxon>
        <taxon>organismal metagenomes</taxon>
    </lineage>
</organism>
<sequence length="500" mass="57146">MEPVSSITDTNFWKEPAQFEAFNTGLHGLLRERSYTIFQLGEPRADIYNAYPFTGEATRGLERMFFNTLNAANPVIGNFGGFYKVINQLNLMIKHTEAVDFLDPRTKAYYLGQAYGMRAYVYFHLLRSWGDVVLYLDYTDGNSINVGNTAKAASPAAEVMKQIKSDIQCSEDAFGEDYSFKNGRCYWSMAATQMLKGEVYLWSGKQMKGGQSDFETAKKALLAVKKADVALLNDFSKVFSYNNKENKEIIFTIHSGRDEFSMWNDQYRMTMVMGSTHFANYCDEEGTPLNDTEVKEIDGLIQYQIDKDIYTKLFREGDQRKDASIKGIFKKDKGTNAVTFTAPIAWKFRGVLLEGNARRSWLDDYPIYRYADCLLALATAKAFLGEDITAEINEVRKRAYGEDYYNAHQAEVAYPNDKEATFYTGNRLVAGDESPVEAILKERLREFLFEGKRWYDIRLMGTEYATKYSTANEKRLLWPIDENTLGENNALVQTPGYDIN</sequence>
<dbReference type="InterPro" id="IPR012944">
    <property type="entry name" value="SusD_RagB_dom"/>
</dbReference>
<feature type="domain" description="RagB/SusD" evidence="5">
    <location>
        <begin position="363"/>
        <end position="460"/>
    </location>
</feature>
<dbReference type="AlphaFoldDB" id="J9H8U6"/>
<dbReference type="InterPro" id="IPR011990">
    <property type="entry name" value="TPR-like_helical_dom_sf"/>
</dbReference>
<evidence type="ECO:0000256" key="1">
    <source>
        <dbReference type="ARBA" id="ARBA00004442"/>
    </source>
</evidence>
<dbReference type="GO" id="GO:0009279">
    <property type="term" value="C:cell outer membrane"/>
    <property type="evidence" value="ECO:0007669"/>
    <property type="project" value="UniProtKB-SubCell"/>
</dbReference>
<evidence type="ECO:0000256" key="3">
    <source>
        <dbReference type="ARBA" id="ARBA00023136"/>
    </source>
</evidence>
<accession>J9H8U6</accession>
<dbReference type="Gene3D" id="1.25.40.390">
    <property type="match status" value="1"/>
</dbReference>
<dbReference type="NCBIfam" id="NF033072">
    <property type="entry name" value="NanU"/>
    <property type="match status" value="1"/>
</dbReference>
<dbReference type="Pfam" id="PF07980">
    <property type="entry name" value="SusD_RagB"/>
    <property type="match status" value="1"/>
</dbReference>
<keyword evidence="4" id="KW-0998">Cell outer membrane</keyword>
<gene>
    <name evidence="6" type="ORF">EVA_00390</name>
</gene>